<dbReference type="SUPFAM" id="SSF52499">
    <property type="entry name" value="Isochorismatase-like hydrolases"/>
    <property type="match status" value="1"/>
</dbReference>
<dbReference type="Pfam" id="PF00857">
    <property type="entry name" value="Isochorismatase"/>
    <property type="match status" value="1"/>
</dbReference>
<dbReference type="PANTHER" id="PTHR43540:SF6">
    <property type="entry name" value="ISOCHORISMATASE-LIKE DOMAIN-CONTAINING PROTEIN"/>
    <property type="match status" value="1"/>
</dbReference>
<evidence type="ECO:0000259" key="3">
    <source>
        <dbReference type="Pfam" id="PF00857"/>
    </source>
</evidence>
<protein>
    <submittedName>
        <fullName evidence="4">Isochorismatase</fullName>
    </submittedName>
</protein>
<dbReference type="EMBL" id="BMIR01000004">
    <property type="protein sequence ID" value="GGE35863.1"/>
    <property type="molecule type" value="Genomic_DNA"/>
</dbReference>
<dbReference type="RefSeq" id="WP_188691034.1">
    <property type="nucleotide sequence ID" value="NZ_BMIR01000004.1"/>
</dbReference>
<keyword evidence="2" id="KW-0378">Hydrolase</keyword>
<feature type="domain" description="Isochorismatase-like" evidence="3">
    <location>
        <begin position="6"/>
        <end position="169"/>
    </location>
</feature>
<comment type="similarity">
    <text evidence="1">Belongs to the isochorismatase family.</text>
</comment>
<gene>
    <name evidence="4" type="ORF">GCM10011391_13300</name>
</gene>
<dbReference type="PANTHER" id="PTHR43540">
    <property type="entry name" value="PEROXYUREIDOACRYLATE/UREIDOACRYLATE AMIDOHYDROLASE-RELATED"/>
    <property type="match status" value="1"/>
</dbReference>
<sequence>MDVKKTALLLIDMQKESKYGIEGMEEAVINAKTLLSACRQENIPVIYTRHISRADAIGLPNNEVLDHSGKPIYYCSDAESKEIIDEIKPESNDIVIDKHRWSGFYQTELDLILRSLGIKHLIMGGFVTDCCLMTSAFDAYARDYQVNIVKDICGATNSGSHQSSLLIMANWIYDLKIFDTEEIIKMLRGETYEAWECTTPDQMQFTPENMREIFSKLS</sequence>
<evidence type="ECO:0000256" key="1">
    <source>
        <dbReference type="ARBA" id="ARBA00006336"/>
    </source>
</evidence>
<reference evidence="4" key="1">
    <citation type="journal article" date="2014" name="Int. J. Syst. Evol. Microbiol.">
        <title>Complete genome sequence of Corynebacterium casei LMG S-19264T (=DSM 44701T), isolated from a smear-ripened cheese.</title>
        <authorList>
            <consortium name="US DOE Joint Genome Institute (JGI-PGF)"/>
            <person name="Walter F."/>
            <person name="Albersmeier A."/>
            <person name="Kalinowski J."/>
            <person name="Ruckert C."/>
        </authorList>
    </citation>
    <scope>NUCLEOTIDE SEQUENCE</scope>
    <source>
        <strain evidence="4">CGMCC 1.15371</strain>
    </source>
</reference>
<proteinExistence type="inferred from homology"/>
<accession>A0A8J2VQR8</accession>
<dbReference type="CDD" id="cd00431">
    <property type="entry name" value="cysteine_hydrolases"/>
    <property type="match status" value="1"/>
</dbReference>
<name>A0A8J2VQR8_9BACL</name>
<dbReference type="AlphaFoldDB" id="A0A8J2VQR8"/>
<dbReference type="Gene3D" id="3.40.50.850">
    <property type="entry name" value="Isochorismatase-like"/>
    <property type="match status" value="1"/>
</dbReference>
<comment type="caution">
    <text evidence="4">The sequence shown here is derived from an EMBL/GenBank/DDBJ whole genome shotgun (WGS) entry which is preliminary data.</text>
</comment>
<organism evidence="4 5">
    <name type="scientific">Pullulanibacillus camelliae</name>
    <dbReference type="NCBI Taxonomy" id="1707096"/>
    <lineage>
        <taxon>Bacteria</taxon>
        <taxon>Bacillati</taxon>
        <taxon>Bacillota</taxon>
        <taxon>Bacilli</taxon>
        <taxon>Bacillales</taxon>
        <taxon>Sporolactobacillaceae</taxon>
        <taxon>Pullulanibacillus</taxon>
    </lineage>
</organism>
<dbReference type="GO" id="GO:0016787">
    <property type="term" value="F:hydrolase activity"/>
    <property type="evidence" value="ECO:0007669"/>
    <property type="project" value="UniProtKB-KW"/>
</dbReference>
<dbReference type="InterPro" id="IPR000868">
    <property type="entry name" value="Isochorismatase-like_dom"/>
</dbReference>
<reference evidence="4" key="2">
    <citation type="submission" date="2020-09" db="EMBL/GenBank/DDBJ databases">
        <authorList>
            <person name="Sun Q."/>
            <person name="Zhou Y."/>
        </authorList>
    </citation>
    <scope>NUCLEOTIDE SEQUENCE</scope>
    <source>
        <strain evidence="4">CGMCC 1.15371</strain>
    </source>
</reference>
<dbReference type="InterPro" id="IPR050272">
    <property type="entry name" value="Isochorismatase-like_hydrls"/>
</dbReference>
<dbReference type="Proteomes" id="UP000628775">
    <property type="component" value="Unassembled WGS sequence"/>
</dbReference>
<dbReference type="InterPro" id="IPR036380">
    <property type="entry name" value="Isochorismatase-like_sf"/>
</dbReference>
<keyword evidence="5" id="KW-1185">Reference proteome</keyword>
<evidence type="ECO:0000256" key="2">
    <source>
        <dbReference type="ARBA" id="ARBA00022801"/>
    </source>
</evidence>
<evidence type="ECO:0000313" key="4">
    <source>
        <dbReference type="EMBL" id="GGE35863.1"/>
    </source>
</evidence>
<evidence type="ECO:0000313" key="5">
    <source>
        <dbReference type="Proteomes" id="UP000628775"/>
    </source>
</evidence>